<dbReference type="AlphaFoldDB" id="G5JB40"/>
<evidence type="ECO:0000256" key="3">
    <source>
        <dbReference type="ARBA" id="ARBA00022888"/>
    </source>
</evidence>
<dbReference type="Pfam" id="PF13537">
    <property type="entry name" value="GATase_7"/>
    <property type="match status" value="1"/>
</dbReference>
<evidence type="ECO:0000313" key="8">
    <source>
        <dbReference type="Proteomes" id="UP000003477"/>
    </source>
</evidence>
<dbReference type="Pfam" id="PF00733">
    <property type="entry name" value="Asn_synthase"/>
    <property type="match status" value="1"/>
</dbReference>
<dbReference type="SUPFAM" id="SSF52402">
    <property type="entry name" value="Adenine nucleotide alpha hydrolases-like"/>
    <property type="match status" value="1"/>
</dbReference>
<dbReference type="InterPro" id="IPR017932">
    <property type="entry name" value="GATase_2_dom"/>
</dbReference>
<proteinExistence type="predicted"/>
<evidence type="ECO:0000259" key="5">
    <source>
        <dbReference type="Pfam" id="PF00733"/>
    </source>
</evidence>
<dbReference type="SUPFAM" id="SSF56235">
    <property type="entry name" value="N-terminal nucleophile aminohydrolases (Ntn hydrolases)"/>
    <property type="match status" value="1"/>
</dbReference>
<organism evidence="7 8">
    <name type="scientific">Crocosphaera watsonii WH 0003</name>
    <dbReference type="NCBI Taxonomy" id="423471"/>
    <lineage>
        <taxon>Bacteria</taxon>
        <taxon>Bacillati</taxon>
        <taxon>Cyanobacteriota</taxon>
        <taxon>Cyanophyceae</taxon>
        <taxon>Oscillatoriophycideae</taxon>
        <taxon>Chroococcales</taxon>
        <taxon>Aphanothecaceae</taxon>
        <taxon>Crocosphaera</taxon>
    </lineage>
</organism>
<evidence type="ECO:0000256" key="1">
    <source>
        <dbReference type="ARBA" id="ARBA00005187"/>
    </source>
</evidence>
<dbReference type="PANTHER" id="PTHR43284">
    <property type="entry name" value="ASPARAGINE SYNTHETASE (GLUTAMINE-HYDROLYZING)"/>
    <property type="match status" value="1"/>
</dbReference>
<comment type="pathway">
    <text evidence="1">Amino-acid biosynthesis; L-asparagine biosynthesis; L-asparagine from L-aspartate (L-Gln route): step 1/1.</text>
</comment>
<dbReference type="GO" id="GO:0005829">
    <property type="term" value="C:cytosol"/>
    <property type="evidence" value="ECO:0007669"/>
    <property type="project" value="TreeGrafter"/>
</dbReference>
<sequence>MTWLTTLMIISTTISYHTVVYLENETKPTGISDFVCSVFWRHLTMFNRKKIDIPRLQPSWRAIIGEFPPNQSSQSLWHCQGFSLVEGVPKLSKNKRFAVVGDVSLSNTDLLLKRLAINPSRWQEDHQTLIAWGWEELGKDCLHYLRGIFSFVVWDTHEQQGWAIRDRVGGRTLYYYQQDSTFYISPRLKNLSPYFKKNLDLIALRDYLCTGFIPGKRTLWQGVKELRPGTILSLPQEKIETYWTPQENISQSPLSFDKSSEILRELLETIIQEYLPPQEPVGVYLSGGLDSSCVTALAKQFHQETVHTYSIHFGEDYPNELEFSSLVAAHCQTKHHILAISPQEMWENLPITMANLDSPIGDPLTVPNYLLAQLAKQDVKVILNGEGSDPCFGGPKNQPMLLHSLYHNSEQKIDLLSSYLTSFKKCFLDLPNLLNPDIFKQVKDAPSVFEADLLSSADYLNRLMLLNIKFKGSDHILNKVNNLTLSGLLEGRSPLFDSRVVDFSLSIPPHYKLSGAREKAILKQAVSHLLPQEIIDRPKSGMMVPVHFWFRKFWTRKAKSLLLDKKAAIAPYIERNTIKDWLNYRENLWGKYGIKLWLLVSLEILLRTYE</sequence>
<dbReference type="InterPro" id="IPR051786">
    <property type="entry name" value="ASN_synthetase/amidase"/>
</dbReference>
<evidence type="ECO:0000256" key="4">
    <source>
        <dbReference type="ARBA" id="ARBA00048741"/>
    </source>
</evidence>
<dbReference type="EMBL" id="AESD01000701">
    <property type="protein sequence ID" value="EHJ10598.1"/>
    <property type="molecule type" value="Genomic_DNA"/>
</dbReference>
<dbReference type="PATRIC" id="fig|423471.3.peg.4356"/>
<dbReference type="InterPro" id="IPR001962">
    <property type="entry name" value="Asn_synthase"/>
</dbReference>
<keyword evidence="3" id="KW-0061">Asparagine biosynthesis</keyword>
<dbReference type="Proteomes" id="UP000003477">
    <property type="component" value="Unassembled WGS sequence"/>
</dbReference>
<evidence type="ECO:0000256" key="2">
    <source>
        <dbReference type="ARBA" id="ARBA00012737"/>
    </source>
</evidence>
<keyword evidence="3" id="KW-0028">Amino-acid biosynthesis</keyword>
<feature type="domain" description="Asparagine synthetase" evidence="5">
    <location>
        <begin position="263"/>
        <end position="606"/>
    </location>
</feature>
<dbReference type="CDD" id="cd01991">
    <property type="entry name" value="Asn_synthase_B_C"/>
    <property type="match status" value="1"/>
</dbReference>
<dbReference type="GO" id="GO:0006529">
    <property type="term" value="P:asparagine biosynthetic process"/>
    <property type="evidence" value="ECO:0007669"/>
    <property type="project" value="UniProtKB-KW"/>
</dbReference>
<dbReference type="InterPro" id="IPR029055">
    <property type="entry name" value="Ntn_hydrolases_N"/>
</dbReference>
<evidence type="ECO:0000313" key="7">
    <source>
        <dbReference type="EMBL" id="EHJ10598.1"/>
    </source>
</evidence>
<dbReference type="EC" id="6.3.5.4" evidence="2"/>
<comment type="caution">
    <text evidence="7">The sequence shown here is derived from an EMBL/GenBank/DDBJ whole genome shotgun (WGS) entry which is preliminary data.</text>
</comment>
<feature type="domain" description="Glutamine amidotransferase type-2" evidence="6">
    <location>
        <begin position="92"/>
        <end position="191"/>
    </location>
</feature>
<dbReference type="InterPro" id="IPR014729">
    <property type="entry name" value="Rossmann-like_a/b/a_fold"/>
</dbReference>
<accession>G5JB40</accession>
<gene>
    <name evidence="7" type="ORF">CWATWH0003_4652</name>
</gene>
<reference evidence="7 8" key="1">
    <citation type="journal article" date="2011" name="Front. Microbiol.">
        <title>Two Strains of Crocosphaera watsonii with Highly Conserved Genomes are Distinguished by Strain-Specific Features.</title>
        <authorList>
            <person name="Bench S.R."/>
            <person name="Ilikchyan I.N."/>
            <person name="Tripp H.J."/>
            <person name="Zehr J.P."/>
        </authorList>
    </citation>
    <scope>NUCLEOTIDE SEQUENCE [LARGE SCALE GENOMIC DNA]</scope>
    <source>
        <strain evidence="7 8">WH 0003</strain>
    </source>
</reference>
<comment type="catalytic activity">
    <reaction evidence="4">
        <text>L-aspartate + L-glutamine + ATP + H2O = L-asparagine + L-glutamate + AMP + diphosphate + H(+)</text>
        <dbReference type="Rhea" id="RHEA:12228"/>
        <dbReference type="ChEBI" id="CHEBI:15377"/>
        <dbReference type="ChEBI" id="CHEBI:15378"/>
        <dbReference type="ChEBI" id="CHEBI:29985"/>
        <dbReference type="ChEBI" id="CHEBI:29991"/>
        <dbReference type="ChEBI" id="CHEBI:30616"/>
        <dbReference type="ChEBI" id="CHEBI:33019"/>
        <dbReference type="ChEBI" id="CHEBI:58048"/>
        <dbReference type="ChEBI" id="CHEBI:58359"/>
        <dbReference type="ChEBI" id="CHEBI:456215"/>
        <dbReference type="EC" id="6.3.5.4"/>
    </reaction>
</comment>
<name>G5JB40_CROWT</name>
<evidence type="ECO:0000259" key="6">
    <source>
        <dbReference type="Pfam" id="PF13537"/>
    </source>
</evidence>
<dbReference type="Gene3D" id="3.60.20.10">
    <property type="entry name" value="Glutamine Phosphoribosylpyrophosphate, subunit 1, domain 1"/>
    <property type="match status" value="1"/>
</dbReference>
<dbReference type="PANTHER" id="PTHR43284:SF1">
    <property type="entry name" value="ASPARAGINE SYNTHETASE"/>
    <property type="match status" value="1"/>
</dbReference>
<keyword evidence="7" id="KW-0436">Ligase</keyword>
<protein>
    <recommendedName>
        <fullName evidence="2">asparagine synthase (glutamine-hydrolyzing)</fullName>
        <ecNumber evidence="2">6.3.5.4</ecNumber>
    </recommendedName>
</protein>
<dbReference type="GO" id="GO:0004066">
    <property type="term" value="F:asparagine synthase (glutamine-hydrolyzing) activity"/>
    <property type="evidence" value="ECO:0007669"/>
    <property type="project" value="UniProtKB-EC"/>
</dbReference>
<dbReference type="Gene3D" id="3.40.50.620">
    <property type="entry name" value="HUPs"/>
    <property type="match status" value="1"/>
</dbReference>